<dbReference type="Proteomes" id="UP000323506">
    <property type="component" value="Chromosome A07"/>
</dbReference>
<evidence type="ECO:0000256" key="1">
    <source>
        <dbReference type="SAM" id="SignalP"/>
    </source>
</evidence>
<keyword evidence="1" id="KW-0732">Signal</keyword>
<feature type="signal peptide" evidence="1">
    <location>
        <begin position="1"/>
        <end position="15"/>
    </location>
</feature>
<evidence type="ECO:0000313" key="2">
    <source>
        <dbReference type="EMBL" id="TYH09685.1"/>
    </source>
</evidence>
<dbReference type="AlphaFoldDB" id="A0A5D2FUF4"/>
<protein>
    <submittedName>
        <fullName evidence="2">Uncharacterized protein</fullName>
    </submittedName>
</protein>
<dbReference type="EMBL" id="CM017694">
    <property type="protein sequence ID" value="TYH09685.1"/>
    <property type="molecule type" value="Genomic_DNA"/>
</dbReference>
<evidence type="ECO:0000313" key="3">
    <source>
        <dbReference type="Proteomes" id="UP000323506"/>
    </source>
</evidence>
<accession>A0A5D2FUF4</accession>
<reference evidence="2 3" key="1">
    <citation type="submission" date="2019-06" db="EMBL/GenBank/DDBJ databases">
        <title>WGS assembly of Gossypium darwinii.</title>
        <authorList>
            <person name="Chen Z.J."/>
            <person name="Sreedasyam A."/>
            <person name="Ando A."/>
            <person name="Song Q."/>
            <person name="De L."/>
            <person name="Hulse-Kemp A."/>
            <person name="Ding M."/>
            <person name="Ye W."/>
            <person name="Kirkbride R."/>
            <person name="Jenkins J."/>
            <person name="Plott C."/>
            <person name="Lovell J."/>
            <person name="Lin Y.-M."/>
            <person name="Vaughn R."/>
            <person name="Liu B."/>
            <person name="Li W."/>
            <person name="Simpson S."/>
            <person name="Scheffler B."/>
            <person name="Saski C."/>
            <person name="Grover C."/>
            <person name="Hu G."/>
            <person name="Conover J."/>
            <person name="Carlson J."/>
            <person name="Shu S."/>
            <person name="Boston L."/>
            <person name="Williams M."/>
            <person name="Peterson D."/>
            <person name="Mcgee K."/>
            <person name="Jones D."/>
            <person name="Wendel J."/>
            <person name="Stelly D."/>
            <person name="Grimwood J."/>
            <person name="Schmutz J."/>
        </authorList>
    </citation>
    <scope>NUCLEOTIDE SEQUENCE [LARGE SCALE GENOMIC DNA]</scope>
    <source>
        <strain evidence="2">1808015.09</strain>
    </source>
</reference>
<gene>
    <name evidence="2" type="ORF">ES288_A07G116400v1</name>
</gene>
<name>A0A5D2FUF4_GOSDA</name>
<keyword evidence="3" id="KW-1185">Reference proteome</keyword>
<proteinExistence type="predicted"/>
<sequence>MLSPLFLYFVSFAKSLKLCQCHICSSFHASKDLSQFHKLYFQGLSSPPMSWVPLFLKQFSLVQSIPLAIK</sequence>
<organism evidence="2 3">
    <name type="scientific">Gossypium darwinii</name>
    <name type="common">Darwin's cotton</name>
    <name type="synonym">Gossypium barbadense var. darwinii</name>
    <dbReference type="NCBI Taxonomy" id="34276"/>
    <lineage>
        <taxon>Eukaryota</taxon>
        <taxon>Viridiplantae</taxon>
        <taxon>Streptophyta</taxon>
        <taxon>Embryophyta</taxon>
        <taxon>Tracheophyta</taxon>
        <taxon>Spermatophyta</taxon>
        <taxon>Magnoliopsida</taxon>
        <taxon>eudicotyledons</taxon>
        <taxon>Gunneridae</taxon>
        <taxon>Pentapetalae</taxon>
        <taxon>rosids</taxon>
        <taxon>malvids</taxon>
        <taxon>Malvales</taxon>
        <taxon>Malvaceae</taxon>
        <taxon>Malvoideae</taxon>
        <taxon>Gossypium</taxon>
    </lineage>
</organism>
<feature type="chain" id="PRO_5022932579" evidence="1">
    <location>
        <begin position="16"/>
        <end position="70"/>
    </location>
</feature>